<sequence length="190" mass="21794">MKTKYLHKTAVLIIIFLLLSFYSEAFEPAIGRKVLDVQLPVPENSQYQSYLGVKNFQGNFRVSEIDATVVLVEIFSMYCPHCQKAAPELNALFKQIEQNDKYRGKIKLIGIGVGNSDFEVEYFKKTYNIEFPLFSDPDFTIHKMLGEVRTPYFIGVKQSQDGKPEIFMSEAGREKTPEELFDLITTITDL</sequence>
<dbReference type="InterPro" id="IPR013766">
    <property type="entry name" value="Thioredoxin_domain"/>
</dbReference>
<evidence type="ECO:0000313" key="3">
    <source>
        <dbReference type="Proteomes" id="UP000191931"/>
    </source>
</evidence>
<reference evidence="2 3" key="1">
    <citation type="submission" date="2017-03" db="EMBL/GenBank/DDBJ databases">
        <authorList>
            <person name="Afonso C.L."/>
            <person name="Miller P.J."/>
            <person name="Scott M.A."/>
            <person name="Spackman E."/>
            <person name="Goraichik I."/>
            <person name="Dimitrov K.M."/>
            <person name="Suarez D.L."/>
            <person name="Swayne D.E."/>
        </authorList>
    </citation>
    <scope>NUCLEOTIDE SEQUENCE [LARGE SCALE GENOMIC DNA]</scope>
    <source>
        <strain evidence="2">PRJEB14757</strain>
    </source>
</reference>
<proteinExistence type="predicted"/>
<dbReference type="GO" id="GO:0016209">
    <property type="term" value="F:antioxidant activity"/>
    <property type="evidence" value="ECO:0007669"/>
    <property type="project" value="InterPro"/>
</dbReference>
<dbReference type="PROSITE" id="PS51352">
    <property type="entry name" value="THIOREDOXIN_2"/>
    <property type="match status" value="1"/>
</dbReference>
<dbReference type="SUPFAM" id="SSF52833">
    <property type="entry name" value="Thioredoxin-like"/>
    <property type="match status" value="1"/>
</dbReference>
<evidence type="ECO:0000313" key="2">
    <source>
        <dbReference type="EMBL" id="SLM31245.1"/>
    </source>
</evidence>
<keyword evidence="3" id="KW-1185">Reference proteome</keyword>
<evidence type="ECO:0000259" key="1">
    <source>
        <dbReference type="PROSITE" id="PS51352"/>
    </source>
</evidence>
<protein>
    <submittedName>
        <fullName evidence="2">ResA</fullName>
    </submittedName>
</protein>
<dbReference type="RefSeq" id="WP_080799836.1">
    <property type="nucleotide sequence ID" value="NZ_LT828541.1"/>
</dbReference>
<accession>A0A1W1HFT3</accession>
<dbReference type="AlphaFoldDB" id="A0A1W1HFT3"/>
<dbReference type="GO" id="GO:0016491">
    <property type="term" value="F:oxidoreductase activity"/>
    <property type="evidence" value="ECO:0007669"/>
    <property type="project" value="InterPro"/>
</dbReference>
<organism evidence="2 3">
    <name type="scientific">Desulfamplus magnetovallimortis</name>
    <dbReference type="NCBI Taxonomy" id="1246637"/>
    <lineage>
        <taxon>Bacteria</taxon>
        <taxon>Pseudomonadati</taxon>
        <taxon>Thermodesulfobacteriota</taxon>
        <taxon>Desulfobacteria</taxon>
        <taxon>Desulfobacterales</taxon>
        <taxon>Desulfobacteraceae</taxon>
        <taxon>Desulfamplus</taxon>
    </lineage>
</organism>
<dbReference type="Proteomes" id="UP000191931">
    <property type="component" value="Unassembled WGS sequence"/>
</dbReference>
<dbReference type="EMBL" id="FWEV01000212">
    <property type="protein sequence ID" value="SLM31245.1"/>
    <property type="molecule type" value="Genomic_DNA"/>
</dbReference>
<dbReference type="OrthoDB" id="5516057at2"/>
<gene>
    <name evidence="2" type="primary">resA</name>
    <name evidence="2" type="ORF">MTBBW1_290026</name>
</gene>
<dbReference type="STRING" id="1246637.MTBBW1_290026"/>
<feature type="domain" description="Thioredoxin" evidence="1">
    <location>
        <begin position="28"/>
        <end position="189"/>
    </location>
</feature>
<name>A0A1W1HFT3_9BACT</name>
<dbReference type="InterPro" id="IPR036249">
    <property type="entry name" value="Thioredoxin-like_sf"/>
</dbReference>
<dbReference type="Pfam" id="PF00578">
    <property type="entry name" value="AhpC-TSA"/>
    <property type="match status" value="1"/>
</dbReference>
<dbReference type="CDD" id="cd02966">
    <property type="entry name" value="TlpA_like_family"/>
    <property type="match status" value="1"/>
</dbReference>
<dbReference type="InterPro" id="IPR000866">
    <property type="entry name" value="AhpC/TSA"/>
</dbReference>
<dbReference type="Gene3D" id="3.40.30.10">
    <property type="entry name" value="Glutaredoxin"/>
    <property type="match status" value="1"/>
</dbReference>